<comment type="caution">
    <text evidence="3">The sequence shown here is derived from an EMBL/GenBank/DDBJ whole genome shotgun (WGS) entry which is preliminary data.</text>
</comment>
<dbReference type="InterPro" id="IPR050300">
    <property type="entry name" value="GDXG_lipolytic_enzyme"/>
</dbReference>
<dbReference type="InterPro" id="IPR029058">
    <property type="entry name" value="AB_hydrolase_fold"/>
</dbReference>
<accession>A0ABP7D4W5</accession>
<feature type="domain" description="BD-FAE-like" evidence="2">
    <location>
        <begin position="21"/>
        <end position="118"/>
    </location>
</feature>
<proteinExistence type="predicted"/>
<gene>
    <name evidence="3" type="ORF">GCM10023081_40230</name>
</gene>
<reference evidence="4" key="1">
    <citation type="journal article" date="2019" name="Int. J. Syst. Evol. Microbiol.">
        <title>The Global Catalogue of Microorganisms (GCM) 10K type strain sequencing project: providing services to taxonomists for standard genome sequencing and annotation.</title>
        <authorList>
            <consortium name="The Broad Institute Genomics Platform"/>
            <consortium name="The Broad Institute Genome Sequencing Center for Infectious Disease"/>
            <person name="Wu L."/>
            <person name="Ma J."/>
        </authorList>
    </citation>
    <scope>NUCLEOTIDE SEQUENCE [LARGE SCALE GENOMIC DNA]</scope>
    <source>
        <strain evidence="4">JCM 30742</strain>
    </source>
</reference>
<dbReference type="InterPro" id="IPR049492">
    <property type="entry name" value="BD-FAE-like_dom"/>
</dbReference>
<dbReference type="Pfam" id="PF20434">
    <property type="entry name" value="BD-FAE"/>
    <property type="match status" value="1"/>
</dbReference>
<dbReference type="RefSeq" id="WP_345153670.1">
    <property type="nucleotide sequence ID" value="NZ_BAABEO010000026.1"/>
</dbReference>
<sequence length="239" mass="26136">MHSSIHKYGASDQQFMSLHWPGVEGTIHGTVALVHGGYWRKAFTAELMVPIAADLVARGWAVANVEYRRVGHAKTPAAIVDDVAQALRCVRRWSEEAGTPGAVVGIGHSVGAQLALLNSEPLDGLVALAPVTDLPRARTENLGEGAVNEFIGEDAEDAPRLREKFSPLHQLPLQKPLLVVHGVNDQRVPIEHSTEYCVKAKGLSDTVDFWQMPQLDHLQAIDPTGTHWHQAVEWIRALP</sequence>
<keyword evidence="1 3" id="KW-0378">Hydrolase</keyword>
<name>A0ABP7D4W5_9MICC</name>
<evidence type="ECO:0000313" key="4">
    <source>
        <dbReference type="Proteomes" id="UP001500752"/>
    </source>
</evidence>
<protein>
    <submittedName>
        <fullName evidence="3">Alpha/beta hydrolase</fullName>
    </submittedName>
</protein>
<dbReference type="GO" id="GO:0016787">
    <property type="term" value="F:hydrolase activity"/>
    <property type="evidence" value="ECO:0007669"/>
    <property type="project" value="UniProtKB-KW"/>
</dbReference>
<dbReference type="Proteomes" id="UP001500752">
    <property type="component" value="Unassembled WGS sequence"/>
</dbReference>
<dbReference type="EMBL" id="BAABEO010000026">
    <property type="protein sequence ID" value="GAA3699317.1"/>
    <property type="molecule type" value="Genomic_DNA"/>
</dbReference>
<organism evidence="3 4">
    <name type="scientific">Arthrobacter ginkgonis</name>
    <dbReference type="NCBI Taxonomy" id="1630594"/>
    <lineage>
        <taxon>Bacteria</taxon>
        <taxon>Bacillati</taxon>
        <taxon>Actinomycetota</taxon>
        <taxon>Actinomycetes</taxon>
        <taxon>Micrococcales</taxon>
        <taxon>Micrococcaceae</taxon>
        <taxon>Arthrobacter</taxon>
    </lineage>
</organism>
<dbReference type="SUPFAM" id="SSF53474">
    <property type="entry name" value="alpha/beta-Hydrolases"/>
    <property type="match status" value="1"/>
</dbReference>
<evidence type="ECO:0000259" key="2">
    <source>
        <dbReference type="Pfam" id="PF20434"/>
    </source>
</evidence>
<evidence type="ECO:0000256" key="1">
    <source>
        <dbReference type="ARBA" id="ARBA00022801"/>
    </source>
</evidence>
<keyword evidence="4" id="KW-1185">Reference proteome</keyword>
<dbReference type="PANTHER" id="PTHR48081">
    <property type="entry name" value="AB HYDROLASE SUPERFAMILY PROTEIN C4A8.06C"/>
    <property type="match status" value="1"/>
</dbReference>
<evidence type="ECO:0000313" key="3">
    <source>
        <dbReference type="EMBL" id="GAA3699317.1"/>
    </source>
</evidence>
<dbReference type="Gene3D" id="3.40.50.1820">
    <property type="entry name" value="alpha/beta hydrolase"/>
    <property type="match status" value="1"/>
</dbReference>